<dbReference type="GO" id="GO:0016579">
    <property type="term" value="P:protein deubiquitination"/>
    <property type="evidence" value="ECO:0007669"/>
    <property type="project" value="TreeGrafter"/>
</dbReference>
<dbReference type="PANTHER" id="PTHR12419">
    <property type="entry name" value="OTU DOMAIN CONTAINING PROTEIN"/>
    <property type="match status" value="1"/>
</dbReference>
<dbReference type="EMBL" id="JAGTJS010000002">
    <property type="protein sequence ID" value="KAH7273286.1"/>
    <property type="molecule type" value="Genomic_DNA"/>
</dbReference>
<dbReference type="AlphaFoldDB" id="A0A9P9L346"/>
<protein>
    <recommendedName>
        <fullName evidence="2">OTU domain-containing protein</fullName>
    </recommendedName>
</protein>
<dbReference type="GO" id="GO:0004843">
    <property type="term" value="F:cysteine-type deubiquitinase activity"/>
    <property type="evidence" value="ECO:0007669"/>
    <property type="project" value="TreeGrafter"/>
</dbReference>
<dbReference type="InterPro" id="IPR038765">
    <property type="entry name" value="Papain-like_cys_pep_sf"/>
</dbReference>
<feature type="region of interest" description="Disordered" evidence="1">
    <location>
        <begin position="95"/>
        <end position="157"/>
    </location>
</feature>
<feature type="compositionally biased region" description="Polar residues" evidence="1">
    <location>
        <begin position="20"/>
        <end position="30"/>
    </location>
</feature>
<dbReference type="OrthoDB" id="409956at2759"/>
<dbReference type="SUPFAM" id="SSF54001">
    <property type="entry name" value="Cysteine proteinases"/>
    <property type="match status" value="1"/>
</dbReference>
<evidence type="ECO:0000259" key="2">
    <source>
        <dbReference type="PROSITE" id="PS50802"/>
    </source>
</evidence>
<gene>
    <name evidence="3" type="ORF">B0J15DRAFT_96574</name>
</gene>
<name>A0A9P9L346_FUSSL</name>
<feature type="compositionally biased region" description="Polar residues" evidence="1">
    <location>
        <begin position="42"/>
        <end position="59"/>
    </location>
</feature>
<sequence>MLQPRASCEPEKDSTKDAHSGQSSNPSTALVGNLDLEDEHSALQNSSNQYPLPPTTTINGGAGCSRQDSIPFGAIQTQKVLQQNTEIANHLENSCPEYLRDPSDHAGPLQQDPGQGQIASSQPPPSLASSQSQPVALASSQEVASPNLPPSLPPAPLELLLESDGDFQMTHCSLSLVHSNKYSDTGSTTDEAKIIPNIAPPQMFPSVTVMGKTAISMKPDGSCLFYALTDQIFRDPNQADNIREAIVNFMARNRDVFKAMLPLNDIHPSQGQEDSLDCDENSRLERYLLLLTKKGVWGGEPEILAAAQHFGVAITVHQENGNSPKYNECSGGDTAHIRYSRQYNHYYSVKGNDQVLLDNSNATTNAAGSEYHWGDNNDTTYSRPLKFQPSIEHLPHSEISGMTEDSYHLWPAAQSKRLVQMKSSGYSWKEIHAAIPHRTLGACRSIGVR</sequence>
<feature type="region of interest" description="Disordered" evidence="1">
    <location>
        <begin position="1"/>
        <end position="64"/>
    </location>
</feature>
<dbReference type="Proteomes" id="UP000736672">
    <property type="component" value="Unassembled WGS sequence"/>
</dbReference>
<accession>A0A9P9L346</accession>
<keyword evidence="4" id="KW-1185">Reference proteome</keyword>
<comment type="caution">
    <text evidence="3">The sequence shown here is derived from an EMBL/GenBank/DDBJ whole genome shotgun (WGS) entry which is preliminary data.</text>
</comment>
<dbReference type="PANTHER" id="PTHR12419:SF7">
    <property type="entry name" value="OTU DOMAIN-CONTAINING PROTEIN 3"/>
    <property type="match status" value="1"/>
</dbReference>
<proteinExistence type="predicted"/>
<reference evidence="3" key="1">
    <citation type="journal article" date="2021" name="Nat. Commun.">
        <title>Genetic determinants of endophytism in the Arabidopsis root mycobiome.</title>
        <authorList>
            <person name="Mesny F."/>
            <person name="Miyauchi S."/>
            <person name="Thiergart T."/>
            <person name="Pickel B."/>
            <person name="Atanasova L."/>
            <person name="Karlsson M."/>
            <person name="Huettel B."/>
            <person name="Barry K.W."/>
            <person name="Haridas S."/>
            <person name="Chen C."/>
            <person name="Bauer D."/>
            <person name="Andreopoulos W."/>
            <person name="Pangilinan J."/>
            <person name="LaButti K."/>
            <person name="Riley R."/>
            <person name="Lipzen A."/>
            <person name="Clum A."/>
            <person name="Drula E."/>
            <person name="Henrissat B."/>
            <person name="Kohler A."/>
            <person name="Grigoriev I.V."/>
            <person name="Martin F.M."/>
            <person name="Hacquard S."/>
        </authorList>
    </citation>
    <scope>NUCLEOTIDE SEQUENCE</scope>
    <source>
        <strain evidence="3">FSSC 5 MPI-SDFR-AT-0091</strain>
    </source>
</reference>
<organism evidence="3 4">
    <name type="scientific">Fusarium solani</name>
    <name type="common">Filamentous fungus</name>
    <dbReference type="NCBI Taxonomy" id="169388"/>
    <lineage>
        <taxon>Eukaryota</taxon>
        <taxon>Fungi</taxon>
        <taxon>Dikarya</taxon>
        <taxon>Ascomycota</taxon>
        <taxon>Pezizomycotina</taxon>
        <taxon>Sordariomycetes</taxon>
        <taxon>Hypocreomycetidae</taxon>
        <taxon>Hypocreales</taxon>
        <taxon>Nectriaceae</taxon>
        <taxon>Fusarium</taxon>
        <taxon>Fusarium solani species complex</taxon>
    </lineage>
</organism>
<evidence type="ECO:0000313" key="4">
    <source>
        <dbReference type="Proteomes" id="UP000736672"/>
    </source>
</evidence>
<feature type="compositionally biased region" description="Low complexity" evidence="1">
    <location>
        <begin position="127"/>
        <end position="146"/>
    </location>
</feature>
<evidence type="ECO:0000313" key="3">
    <source>
        <dbReference type="EMBL" id="KAH7273286.1"/>
    </source>
</evidence>
<dbReference type="Pfam" id="PF02338">
    <property type="entry name" value="OTU"/>
    <property type="match status" value="1"/>
</dbReference>
<dbReference type="PROSITE" id="PS50802">
    <property type="entry name" value="OTU"/>
    <property type="match status" value="1"/>
</dbReference>
<evidence type="ECO:0000256" key="1">
    <source>
        <dbReference type="SAM" id="MobiDB-lite"/>
    </source>
</evidence>
<dbReference type="InterPro" id="IPR003323">
    <property type="entry name" value="OTU_dom"/>
</dbReference>
<feature type="compositionally biased region" description="Pro residues" evidence="1">
    <location>
        <begin position="147"/>
        <end position="156"/>
    </location>
</feature>
<feature type="domain" description="OTU" evidence="2">
    <location>
        <begin position="212"/>
        <end position="352"/>
    </location>
</feature>
<dbReference type="InterPro" id="IPR050704">
    <property type="entry name" value="Peptidase_C85-like"/>
</dbReference>
<feature type="compositionally biased region" description="Basic and acidic residues" evidence="1">
    <location>
        <begin position="8"/>
        <end position="19"/>
    </location>
</feature>
<dbReference type="Gene3D" id="3.90.70.80">
    <property type="match status" value="1"/>
</dbReference>